<name>A0A2W6NCL9_9BACL</name>
<dbReference type="PANTHER" id="PTHR37834">
    <property type="entry name" value="GDSL-LIKE LIPASE/ACYLHYDROLASE DOMAIN PROTEIN (AFU_ORTHOLOGUE AFUA_2G00620)"/>
    <property type="match status" value="1"/>
</dbReference>
<dbReference type="RefSeq" id="WP_111272053.1">
    <property type="nucleotide sequence ID" value="NZ_QKWW01000062.1"/>
</dbReference>
<gene>
    <name evidence="2" type="ORF">DN757_20545</name>
</gene>
<reference evidence="2 3" key="1">
    <citation type="submission" date="2018-06" db="EMBL/GenBank/DDBJ databases">
        <title>Isolation of heavy metals resistant Paenibacillus silvae NC2 from Gold-Copper mine in ZiJin, China.</title>
        <authorList>
            <person name="Xu J."/>
            <person name="Mazhar H.S."/>
            <person name="Rensing C."/>
        </authorList>
    </citation>
    <scope>NUCLEOTIDE SEQUENCE [LARGE SCALE GENOMIC DNA]</scope>
    <source>
        <strain evidence="2 3">NC2</strain>
    </source>
</reference>
<dbReference type="InterPro" id="IPR013830">
    <property type="entry name" value="SGNH_hydro"/>
</dbReference>
<dbReference type="InterPro" id="IPR036514">
    <property type="entry name" value="SGNH_hydro_sf"/>
</dbReference>
<sequence length="376" mass="41913">MAKHINEELQTITMSELEYLKIHGRTTANRTPVTLFWTGSAVELNVQGAELWVEVESAYDHLEPWISVVVNGVPVSRQMLTSGRGWLCIFRGMNPDAVKNVRIIKDVQAMSADPGCLLQFHAVRTDGVILPAEEKPYRIEFIGDSITSGEGAIGAKTEEDWVPMWFSALHNYTYMTAEALNAEYRVISQSGWGVLSSWDNNPQGNIPAYYEQVCGLLNGERNEQLGALEPHDFSTWQPDVVVVNLGSNDDGAFQSPAWTDPVTGQVYKQCLNEDGTYHEADLAKFEQAVQQFLTKLRKNNPQAHIVWAYGMLGASLLPAVYRAVDGYSKQTGDRLVSILQLPDTTEETMGARTHPGELSHRRAAEVLTAYIRKILK</sequence>
<dbReference type="PANTHER" id="PTHR37834:SF2">
    <property type="entry name" value="ESTERASE, SGNH HYDROLASE-TYPE"/>
    <property type="match status" value="1"/>
</dbReference>
<dbReference type="GO" id="GO:0052689">
    <property type="term" value="F:carboxylic ester hydrolase activity"/>
    <property type="evidence" value="ECO:0007669"/>
    <property type="project" value="InterPro"/>
</dbReference>
<dbReference type="Gene3D" id="3.40.50.1110">
    <property type="entry name" value="SGNH hydrolase"/>
    <property type="match status" value="1"/>
</dbReference>
<accession>A0A2W6NCL9</accession>
<feature type="domain" description="SGNH hydrolase-type esterase" evidence="1">
    <location>
        <begin position="141"/>
        <end position="320"/>
    </location>
</feature>
<organism evidence="2 3">
    <name type="scientific">Paenibacillus silvae</name>
    <dbReference type="NCBI Taxonomy" id="1325358"/>
    <lineage>
        <taxon>Bacteria</taxon>
        <taxon>Bacillati</taxon>
        <taxon>Bacillota</taxon>
        <taxon>Bacilli</taxon>
        <taxon>Bacillales</taxon>
        <taxon>Paenibacillaceae</taxon>
        <taxon>Paenibacillus</taxon>
    </lineage>
</organism>
<protein>
    <submittedName>
        <fullName evidence="2">GDSL family lipase</fullName>
    </submittedName>
</protein>
<dbReference type="InterPro" id="IPR037461">
    <property type="entry name" value="CtCE2-like_dom"/>
</dbReference>
<evidence type="ECO:0000313" key="3">
    <source>
        <dbReference type="Proteomes" id="UP000249204"/>
    </source>
</evidence>
<dbReference type="Pfam" id="PF13472">
    <property type="entry name" value="Lipase_GDSL_2"/>
    <property type="match status" value="1"/>
</dbReference>
<evidence type="ECO:0000259" key="1">
    <source>
        <dbReference type="Pfam" id="PF13472"/>
    </source>
</evidence>
<comment type="caution">
    <text evidence="2">The sequence shown here is derived from an EMBL/GenBank/DDBJ whole genome shotgun (WGS) entry which is preliminary data.</text>
</comment>
<dbReference type="SUPFAM" id="SSF52266">
    <property type="entry name" value="SGNH hydrolase"/>
    <property type="match status" value="1"/>
</dbReference>
<evidence type="ECO:0000313" key="2">
    <source>
        <dbReference type="EMBL" id="PZT53747.1"/>
    </source>
</evidence>
<proteinExistence type="predicted"/>
<dbReference type="AlphaFoldDB" id="A0A2W6NCL9"/>
<dbReference type="InterPro" id="IPR052762">
    <property type="entry name" value="PCW_deacetylase/CE"/>
</dbReference>
<dbReference type="CDD" id="cd01831">
    <property type="entry name" value="Endoglucanase_E_like"/>
    <property type="match status" value="1"/>
</dbReference>
<dbReference type="EMBL" id="QKWW01000062">
    <property type="protein sequence ID" value="PZT53747.1"/>
    <property type="molecule type" value="Genomic_DNA"/>
</dbReference>
<dbReference type="Proteomes" id="UP000249204">
    <property type="component" value="Unassembled WGS sequence"/>
</dbReference>
<dbReference type="Gene3D" id="2.60.120.260">
    <property type="entry name" value="Galactose-binding domain-like"/>
    <property type="match status" value="1"/>
</dbReference>